<keyword evidence="1" id="KW-1133">Transmembrane helix</keyword>
<proteinExistence type="predicted"/>
<keyword evidence="1" id="KW-0812">Transmembrane</keyword>
<gene>
    <name evidence="2" type="ORF">HLASA_1162</name>
</gene>
<dbReference type="KEGG" id="hsf:HLASA_1162"/>
<evidence type="ECO:0000313" key="3">
    <source>
        <dbReference type="Proteomes" id="UP000060390"/>
    </source>
</evidence>
<sequence length="236" mass="25865">MRRTLAIVGLVGLVFLAGCGGTAVDDAALNESAEYDWNTTEAVTITVEHSEYRYVYTLDDDSEVRLALRDELLGTQPVSISAVKFRYQNGTVANASALSVEEQNKHTVVTFPESAGQFAYTASSPARSLTVPVVTNRSHEVRLPPDMRISLPVFGGANPSGFESANQPERVVLTWSSIESDRIEVDYYQERDLLLFAGLLGVLVLVAGAGVAYYRSRLRRLQEERIAAGFGVDDER</sequence>
<dbReference type="AlphaFoldDB" id="A0A0N9N4Q5"/>
<evidence type="ECO:0000256" key="1">
    <source>
        <dbReference type="SAM" id="Phobius"/>
    </source>
</evidence>
<organism evidence="2 3">
    <name type="scientific">Halanaeroarchaeum sulfurireducens</name>
    <dbReference type="NCBI Taxonomy" id="1604004"/>
    <lineage>
        <taxon>Archaea</taxon>
        <taxon>Methanobacteriati</taxon>
        <taxon>Methanobacteriota</taxon>
        <taxon>Stenosarchaea group</taxon>
        <taxon>Halobacteria</taxon>
        <taxon>Halobacteriales</taxon>
        <taxon>Halobacteriaceae</taxon>
        <taxon>Halanaeroarchaeum</taxon>
    </lineage>
</organism>
<reference evidence="3" key="1">
    <citation type="submission" date="2015-05" db="EMBL/GenBank/DDBJ databases">
        <title>Complete genome sequence of Halanaeroarchaeum sulfurireducens type strain M27-SA2, a sulfate-reducer haloarchaeon from marine anoxic lake Medee.</title>
        <authorList>
            <person name="Messina E."/>
            <person name="Kublanov I.V."/>
            <person name="Toshchakov S."/>
            <person name="Arcadi E."/>
            <person name="La Spada G."/>
            <person name="La Cono V."/>
            <person name="Yakimov M.M."/>
        </authorList>
    </citation>
    <scope>NUCLEOTIDE SEQUENCE [LARGE SCALE GENOMIC DNA]</scope>
    <source>
        <strain evidence="3">M27-SA2</strain>
    </source>
</reference>
<dbReference type="EMBL" id="CP011564">
    <property type="protein sequence ID" value="ALG82056.1"/>
    <property type="molecule type" value="Genomic_DNA"/>
</dbReference>
<dbReference type="Proteomes" id="UP000060390">
    <property type="component" value="Chromosome"/>
</dbReference>
<feature type="transmembrane region" description="Helical" evidence="1">
    <location>
        <begin position="193"/>
        <end position="214"/>
    </location>
</feature>
<dbReference type="Pfam" id="PF19119">
    <property type="entry name" value="DUF5803"/>
    <property type="match status" value="1"/>
</dbReference>
<evidence type="ECO:0008006" key="4">
    <source>
        <dbReference type="Google" id="ProtNLM"/>
    </source>
</evidence>
<dbReference type="GeneID" id="26010510"/>
<accession>A0A0N9N4Q5</accession>
<dbReference type="InterPro" id="IPR043826">
    <property type="entry name" value="DUF5803"/>
</dbReference>
<keyword evidence="1" id="KW-0472">Membrane</keyword>
<protein>
    <recommendedName>
        <fullName evidence="4">Lipoprotein</fullName>
    </recommendedName>
</protein>
<name>A0A0N9N4Q5_9EURY</name>
<reference evidence="2 3" key="2">
    <citation type="journal article" date="2016" name="Stand. Genomic Sci.">
        <title>Complete genome sequence of 'Halanaeroarchaeum sulfurireducens' M27-SA2, a sulfur-reducing and acetate-oxidizing haloarchaeon from the deep-sea hypersaline anoxic lake Medee.</title>
        <authorList>
            <person name="Messina E."/>
            <person name="Sorokin D.Y."/>
            <person name="Kublanov I.V."/>
            <person name="Toshchakov S."/>
            <person name="Lopatina A."/>
            <person name="Arcadi E."/>
            <person name="Smedile F."/>
            <person name="La Spada G."/>
            <person name="La Cono V."/>
            <person name="Yakimov M.M."/>
        </authorList>
    </citation>
    <scope>NUCLEOTIDE SEQUENCE [LARGE SCALE GENOMIC DNA]</scope>
    <source>
        <strain evidence="2 3">M27-SA2</strain>
    </source>
</reference>
<dbReference type="STRING" id="1604004.HLASA_1162"/>
<evidence type="ECO:0000313" key="2">
    <source>
        <dbReference type="EMBL" id="ALG82056.1"/>
    </source>
</evidence>
<dbReference type="RefSeq" id="WP_054519676.1">
    <property type="nucleotide sequence ID" value="NZ_CP011564.1"/>
</dbReference>
<dbReference type="PROSITE" id="PS51257">
    <property type="entry name" value="PROKAR_LIPOPROTEIN"/>
    <property type="match status" value="1"/>
</dbReference>